<feature type="chain" id="PRO_5038615314" evidence="1">
    <location>
        <begin position="19"/>
        <end position="203"/>
    </location>
</feature>
<dbReference type="InterPro" id="IPR008254">
    <property type="entry name" value="Flavodoxin/NO_synth"/>
</dbReference>
<evidence type="ECO:0000259" key="2">
    <source>
        <dbReference type="Pfam" id="PF12682"/>
    </source>
</evidence>
<evidence type="ECO:0000256" key="1">
    <source>
        <dbReference type="SAM" id="SignalP"/>
    </source>
</evidence>
<organism evidence="3 4">
    <name type="scientific">Candidatus Akkermansia intestinigallinarum</name>
    <dbReference type="NCBI Taxonomy" id="2838431"/>
    <lineage>
        <taxon>Bacteria</taxon>
        <taxon>Pseudomonadati</taxon>
        <taxon>Verrucomicrobiota</taxon>
        <taxon>Verrucomicrobiia</taxon>
        <taxon>Verrucomicrobiales</taxon>
        <taxon>Akkermansiaceae</taxon>
        <taxon>Akkermansia</taxon>
    </lineage>
</organism>
<name>A0A9D1VAQ4_9BACT</name>
<comment type="caution">
    <text evidence="3">The sequence shown here is derived from an EMBL/GenBank/DDBJ whole genome shotgun (WGS) entry which is preliminary data.</text>
</comment>
<evidence type="ECO:0000313" key="4">
    <source>
        <dbReference type="Proteomes" id="UP000823964"/>
    </source>
</evidence>
<reference evidence="3" key="1">
    <citation type="journal article" date="2021" name="PeerJ">
        <title>Extensive microbial diversity within the chicken gut microbiome revealed by metagenomics and culture.</title>
        <authorList>
            <person name="Gilroy R."/>
            <person name="Ravi A."/>
            <person name="Getino M."/>
            <person name="Pursley I."/>
            <person name="Horton D.L."/>
            <person name="Alikhan N.F."/>
            <person name="Baker D."/>
            <person name="Gharbi K."/>
            <person name="Hall N."/>
            <person name="Watson M."/>
            <person name="Adriaenssens E.M."/>
            <person name="Foster-Nyarko E."/>
            <person name="Jarju S."/>
            <person name="Secka A."/>
            <person name="Antonio M."/>
            <person name="Oren A."/>
            <person name="Chaudhuri R.R."/>
            <person name="La Ragione R."/>
            <person name="Hildebrand F."/>
            <person name="Pallen M.J."/>
        </authorList>
    </citation>
    <scope>NUCLEOTIDE SEQUENCE</scope>
    <source>
        <strain evidence="3">14975</strain>
    </source>
</reference>
<dbReference type="PANTHER" id="PTHR39201:SF1">
    <property type="entry name" value="FLAVODOXIN-LIKE DOMAIN-CONTAINING PROTEIN"/>
    <property type="match status" value="1"/>
</dbReference>
<dbReference type="EMBL" id="DXFQ01000057">
    <property type="protein sequence ID" value="HIX19661.1"/>
    <property type="molecule type" value="Genomic_DNA"/>
</dbReference>
<gene>
    <name evidence="3" type="ORF">H9862_03550</name>
</gene>
<feature type="signal peptide" evidence="1">
    <location>
        <begin position="1"/>
        <end position="18"/>
    </location>
</feature>
<accession>A0A9D1VAQ4</accession>
<dbReference type="PANTHER" id="PTHR39201">
    <property type="entry name" value="EXPORTED PROTEIN-RELATED"/>
    <property type="match status" value="1"/>
</dbReference>
<dbReference type="SUPFAM" id="SSF52218">
    <property type="entry name" value="Flavoproteins"/>
    <property type="match status" value="1"/>
</dbReference>
<dbReference type="InterPro" id="IPR029039">
    <property type="entry name" value="Flavoprotein-like_sf"/>
</dbReference>
<dbReference type="AlphaFoldDB" id="A0A9D1VAQ4"/>
<dbReference type="PROSITE" id="PS51257">
    <property type="entry name" value="PROKAR_LIPOPROTEIN"/>
    <property type="match status" value="1"/>
</dbReference>
<feature type="domain" description="Flavodoxin-like" evidence="2">
    <location>
        <begin position="43"/>
        <end position="194"/>
    </location>
</feature>
<dbReference type="Proteomes" id="UP000823964">
    <property type="component" value="Unassembled WGS sequence"/>
</dbReference>
<reference evidence="3" key="2">
    <citation type="submission" date="2021-04" db="EMBL/GenBank/DDBJ databases">
        <authorList>
            <person name="Gilroy R."/>
        </authorList>
    </citation>
    <scope>NUCLEOTIDE SEQUENCE</scope>
    <source>
        <strain evidence="3">14975</strain>
    </source>
</reference>
<evidence type="ECO:0000313" key="3">
    <source>
        <dbReference type="EMBL" id="HIX19661.1"/>
    </source>
</evidence>
<dbReference type="Gene3D" id="3.40.50.360">
    <property type="match status" value="1"/>
</dbReference>
<proteinExistence type="predicted"/>
<sequence>MNLIKSSFLCLGLGCLSAACSPEDGGAASAASAPFTASGEPRTVVVYFSCSGNTAKLAERIAEVTGGRTWRIEAEQPYTAADLDYEVADSRANREQQDAASRPAIKGHCEDLAAAQVVFIGYPIWWGEAPRVISTFLEQHDLGGKIVVPFCTSGSSPLGESDVHLHALAPDAHWKPGKRLSTHESLRALKLWIEGLELPAAQR</sequence>
<dbReference type="Pfam" id="PF12682">
    <property type="entry name" value="Flavodoxin_4"/>
    <property type="match status" value="1"/>
</dbReference>
<keyword evidence="1" id="KW-0732">Signal</keyword>
<protein>
    <submittedName>
        <fullName evidence="3">Flavodoxin</fullName>
    </submittedName>
</protein>
<dbReference type="GO" id="GO:0010181">
    <property type="term" value="F:FMN binding"/>
    <property type="evidence" value="ECO:0007669"/>
    <property type="project" value="InterPro"/>
</dbReference>